<organism evidence="1 2">
    <name type="scientific">Byssothecium circinans</name>
    <dbReference type="NCBI Taxonomy" id="147558"/>
    <lineage>
        <taxon>Eukaryota</taxon>
        <taxon>Fungi</taxon>
        <taxon>Dikarya</taxon>
        <taxon>Ascomycota</taxon>
        <taxon>Pezizomycotina</taxon>
        <taxon>Dothideomycetes</taxon>
        <taxon>Pleosporomycetidae</taxon>
        <taxon>Pleosporales</taxon>
        <taxon>Massarineae</taxon>
        <taxon>Massarinaceae</taxon>
        <taxon>Byssothecium</taxon>
    </lineage>
</organism>
<dbReference type="AlphaFoldDB" id="A0A6A5UFT0"/>
<evidence type="ECO:0000313" key="1">
    <source>
        <dbReference type="EMBL" id="KAF1961776.1"/>
    </source>
</evidence>
<evidence type="ECO:0000313" key="2">
    <source>
        <dbReference type="Proteomes" id="UP000800035"/>
    </source>
</evidence>
<gene>
    <name evidence="1" type="ORF">CC80DRAFT_197473</name>
</gene>
<dbReference type="Proteomes" id="UP000800035">
    <property type="component" value="Unassembled WGS sequence"/>
</dbReference>
<accession>A0A6A5UFT0</accession>
<sequence length="152" mass="16724">MYLETGVLERPGTTLPLWGRDASHAALAGVWFWQSAHQRALAFASFGMGDAMSGHARENKQMRLVRFGPCSFALSCLSPFSRALRQLSSTSDLHGCDSSSSTHTLLISSSCPEVADKHHLLRAFIIIVWSFFELFASFKTSPEPLNPLPSQP</sequence>
<reference evidence="1" key="1">
    <citation type="journal article" date="2020" name="Stud. Mycol.">
        <title>101 Dothideomycetes genomes: a test case for predicting lifestyles and emergence of pathogens.</title>
        <authorList>
            <person name="Haridas S."/>
            <person name="Albert R."/>
            <person name="Binder M."/>
            <person name="Bloem J."/>
            <person name="Labutti K."/>
            <person name="Salamov A."/>
            <person name="Andreopoulos B."/>
            <person name="Baker S."/>
            <person name="Barry K."/>
            <person name="Bills G."/>
            <person name="Bluhm B."/>
            <person name="Cannon C."/>
            <person name="Castanera R."/>
            <person name="Culley D."/>
            <person name="Daum C."/>
            <person name="Ezra D."/>
            <person name="Gonzalez J."/>
            <person name="Henrissat B."/>
            <person name="Kuo A."/>
            <person name="Liang C."/>
            <person name="Lipzen A."/>
            <person name="Lutzoni F."/>
            <person name="Magnuson J."/>
            <person name="Mondo S."/>
            <person name="Nolan M."/>
            <person name="Ohm R."/>
            <person name="Pangilinan J."/>
            <person name="Park H.-J."/>
            <person name="Ramirez L."/>
            <person name="Alfaro M."/>
            <person name="Sun H."/>
            <person name="Tritt A."/>
            <person name="Yoshinaga Y."/>
            <person name="Zwiers L.-H."/>
            <person name="Turgeon B."/>
            <person name="Goodwin S."/>
            <person name="Spatafora J."/>
            <person name="Crous P."/>
            <person name="Grigoriev I."/>
        </authorList>
    </citation>
    <scope>NUCLEOTIDE SEQUENCE</scope>
    <source>
        <strain evidence="1">CBS 675.92</strain>
    </source>
</reference>
<protein>
    <submittedName>
        <fullName evidence="1">Uncharacterized protein</fullName>
    </submittedName>
</protein>
<proteinExistence type="predicted"/>
<keyword evidence="2" id="KW-1185">Reference proteome</keyword>
<name>A0A6A5UFT0_9PLEO</name>
<dbReference type="EMBL" id="ML976980">
    <property type="protein sequence ID" value="KAF1961776.1"/>
    <property type="molecule type" value="Genomic_DNA"/>
</dbReference>